<proteinExistence type="predicted"/>
<evidence type="ECO:0000313" key="2">
    <source>
        <dbReference type="Proteomes" id="UP000630864"/>
    </source>
</evidence>
<sequence>MGKQLAQEDVVLRVGTQIDDLGQHREAIAVHMQREAHSFLPLYGLCRRISVGRLTTPIKQLL</sequence>
<protein>
    <submittedName>
        <fullName evidence="1">Uncharacterized protein</fullName>
    </submittedName>
</protein>
<reference evidence="1" key="1">
    <citation type="submission" date="2020-09" db="EMBL/GenBank/DDBJ databases">
        <title>Pseudomonas syringae pv. eriobotryae genome sequence causing loquat canker disease.</title>
        <authorList>
            <person name="Fukuda S."/>
            <person name="Tashiro H."/>
            <person name="Nagano Y."/>
        </authorList>
    </citation>
    <scope>NUCLEOTIDE SEQUENCE</scope>
    <source>
        <strain evidence="1">AM001</strain>
    </source>
</reference>
<dbReference type="EMBL" id="BMZW01000005">
    <property type="protein sequence ID" value="GFZ58813.1"/>
    <property type="molecule type" value="Genomic_DNA"/>
</dbReference>
<evidence type="ECO:0000313" key="1">
    <source>
        <dbReference type="EMBL" id="GFZ58813.1"/>
    </source>
</evidence>
<gene>
    <name evidence="1" type="ORF">PSE10A_13240</name>
</gene>
<dbReference type="Proteomes" id="UP000630864">
    <property type="component" value="Unassembled WGS sequence"/>
</dbReference>
<dbReference type="AlphaFoldDB" id="A0A9P3AAE6"/>
<organism evidence="1 2">
    <name type="scientific">Pseudomonas amygdali pv. eriobotryae</name>
    <dbReference type="NCBI Taxonomy" id="129137"/>
    <lineage>
        <taxon>Bacteria</taxon>
        <taxon>Pseudomonadati</taxon>
        <taxon>Pseudomonadota</taxon>
        <taxon>Gammaproteobacteria</taxon>
        <taxon>Pseudomonadales</taxon>
        <taxon>Pseudomonadaceae</taxon>
        <taxon>Pseudomonas</taxon>
        <taxon>Pseudomonas amygdali</taxon>
    </lineage>
</organism>
<comment type="caution">
    <text evidence="1">The sequence shown here is derived from an EMBL/GenBank/DDBJ whole genome shotgun (WGS) entry which is preliminary data.</text>
</comment>
<name>A0A9P3AAE6_PSEA0</name>
<accession>A0A9P3AAE6</accession>